<dbReference type="PROSITE" id="PS51059">
    <property type="entry name" value="PARP_CATALYTIC"/>
    <property type="match status" value="1"/>
</dbReference>
<dbReference type="PANTHER" id="PTHR45740:SF2">
    <property type="entry name" value="POLY [ADP-RIBOSE] POLYMERASE"/>
    <property type="match status" value="1"/>
</dbReference>
<evidence type="ECO:0000259" key="2">
    <source>
        <dbReference type="PROSITE" id="PS51059"/>
    </source>
</evidence>
<dbReference type="SUPFAM" id="SSF56399">
    <property type="entry name" value="ADP-ribosylation"/>
    <property type="match status" value="1"/>
</dbReference>
<dbReference type="OrthoDB" id="6133115at2759"/>
<dbReference type="EC" id="2.4.2.-" evidence="1"/>
<dbReference type="GO" id="GO:1990404">
    <property type="term" value="F:NAD+-protein mono-ADP-ribosyltransferase activity"/>
    <property type="evidence" value="ECO:0007669"/>
    <property type="project" value="TreeGrafter"/>
</dbReference>
<dbReference type="Pfam" id="PF00644">
    <property type="entry name" value="PARP"/>
    <property type="match status" value="1"/>
</dbReference>
<name>A0A9D4YY28_CHLVU</name>
<reference evidence="3" key="2">
    <citation type="submission" date="2020-11" db="EMBL/GenBank/DDBJ databases">
        <authorList>
            <person name="Cecchin M."/>
            <person name="Marcolungo L."/>
            <person name="Rossato M."/>
            <person name="Girolomoni L."/>
            <person name="Cosentino E."/>
            <person name="Cuine S."/>
            <person name="Li-Beisson Y."/>
            <person name="Delledonne M."/>
            <person name="Ballottari M."/>
        </authorList>
    </citation>
    <scope>NUCLEOTIDE SEQUENCE</scope>
    <source>
        <strain evidence="3">211/11P</strain>
        <tissue evidence="3">Whole cell</tissue>
    </source>
</reference>
<keyword evidence="1" id="KW-0520">NAD</keyword>
<dbReference type="AlphaFoldDB" id="A0A9D4YY28"/>
<keyword evidence="1" id="KW-0808">Transferase</keyword>
<accession>A0A9D4YY28</accession>
<reference evidence="3" key="1">
    <citation type="journal article" date="2019" name="Plant J.">
        <title>Chlorella vulgaris genome assembly and annotation reveals the molecular basis for metabolic acclimation to high light conditions.</title>
        <authorList>
            <person name="Cecchin M."/>
            <person name="Marcolungo L."/>
            <person name="Rossato M."/>
            <person name="Girolomoni L."/>
            <person name="Cosentino E."/>
            <person name="Cuine S."/>
            <person name="Li-Beisson Y."/>
            <person name="Delledonne M."/>
            <person name="Ballottari M."/>
        </authorList>
    </citation>
    <scope>NUCLEOTIDE SEQUENCE</scope>
    <source>
        <strain evidence="3">211/11P</strain>
    </source>
</reference>
<organism evidence="3 4">
    <name type="scientific">Chlorella vulgaris</name>
    <name type="common">Green alga</name>
    <dbReference type="NCBI Taxonomy" id="3077"/>
    <lineage>
        <taxon>Eukaryota</taxon>
        <taxon>Viridiplantae</taxon>
        <taxon>Chlorophyta</taxon>
        <taxon>core chlorophytes</taxon>
        <taxon>Trebouxiophyceae</taxon>
        <taxon>Chlorellales</taxon>
        <taxon>Chlorellaceae</taxon>
        <taxon>Chlorella clade</taxon>
        <taxon>Chlorella</taxon>
    </lineage>
</organism>
<evidence type="ECO:0000256" key="1">
    <source>
        <dbReference type="RuleBase" id="RU362114"/>
    </source>
</evidence>
<gene>
    <name evidence="3" type="ORF">D9Q98_004099</name>
</gene>
<keyword evidence="1" id="KW-0328">Glycosyltransferase</keyword>
<comment type="caution">
    <text evidence="3">The sequence shown here is derived from an EMBL/GenBank/DDBJ whole genome shotgun (WGS) entry which is preliminary data.</text>
</comment>
<dbReference type="Proteomes" id="UP001055712">
    <property type="component" value="Unassembled WGS sequence"/>
</dbReference>
<protein>
    <recommendedName>
        <fullName evidence="1">Poly [ADP-ribose] polymerase</fullName>
        <shortName evidence="1">PARP</shortName>
        <ecNumber evidence="1">2.4.2.-</ecNumber>
    </recommendedName>
</protein>
<keyword evidence="4" id="KW-1185">Reference proteome</keyword>
<dbReference type="EMBL" id="SIDB01000005">
    <property type="protein sequence ID" value="KAI3432550.1"/>
    <property type="molecule type" value="Genomic_DNA"/>
</dbReference>
<dbReference type="GO" id="GO:0005634">
    <property type="term" value="C:nucleus"/>
    <property type="evidence" value="ECO:0007669"/>
    <property type="project" value="TreeGrafter"/>
</dbReference>
<sequence>MRKYGTVISTNDAEEDYLDFSQYNCGFYPTHWSDDRQDTNTAFYNVNLWSSEAKPLLALVADDARIRRIERVQNRELYLRYAESREASRAREVMLFHGSQESLYNVICNQGFDLGHSHHGLHGYGIYFSSTLVYSMGYAKKGHLAGKSVLVCRVLLTDTAVIAGNIHVVHDDFLALPEYVLYWE</sequence>
<dbReference type="InterPro" id="IPR012317">
    <property type="entry name" value="Poly(ADP-ribose)pol_cat_dom"/>
</dbReference>
<dbReference type="GO" id="GO:0003950">
    <property type="term" value="F:NAD+ poly-ADP-ribosyltransferase activity"/>
    <property type="evidence" value="ECO:0007669"/>
    <property type="project" value="UniProtKB-UniRule"/>
</dbReference>
<dbReference type="PANTHER" id="PTHR45740">
    <property type="entry name" value="POLY [ADP-RIBOSE] POLYMERASE"/>
    <property type="match status" value="1"/>
</dbReference>
<evidence type="ECO:0000313" key="3">
    <source>
        <dbReference type="EMBL" id="KAI3432550.1"/>
    </source>
</evidence>
<dbReference type="Gene3D" id="3.90.228.10">
    <property type="match status" value="1"/>
</dbReference>
<evidence type="ECO:0000313" key="4">
    <source>
        <dbReference type="Proteomes" id="UP001055712"/>
    </source>
</evidence>
<dbReference type="InterPro" id="IPR051712">
    <property type="entry name" value="ARTD-AVP"/>
</dbReference>
<proteinExistence type="predicted"/>
<feature type="domain" description="PARP catalytic" evidence="2">
    <location>
        <begin position="28"/>
        <end position="184"/>
    </location>
</feature>